<dbReference type="Proteomes" id="UP000034150">
    <property type="component" value="Unassembled WGS sequence"/>
</dbReference>
<evidence type="ECO:0000313" key="6">
    <source>
        <dbReference type="Proteomes" id="UP000034150"/>
    </source>
</evidence>
<feature type="domain" description="RCK C-terminal" evidence="4">
    <location>
        <begin position="466"/>
        <end position="547"/>
    </location>
</feature>
<dbReference type="SUPFAM" id="SSF51735">
    <property type="entry name" value="NAD(P)-binding Rossmann-fold domains"/>
    <property type="match status" value="2"/>
</dbReference>
<dbReference type="OrthoDB" id="440986at2"/>
<evidence type="ECO:0000313" key="5">
    <source>
        <dbReference type="EMBL" id="KKF03650.1"/>
    </source>
</evidence>
<dbReference type="Pfam" id="PF07885">
    <property type="entry name" value="Ion_trans_2"/>
    <property type="match status" value="1"/>
</dbReference>
<dbReference type="Pfam" id="PF02254">
    <property type="entry name" value="TrkA_N"/>
    <property type="match status" value="2"/>
</dbReference>
<dbReference type="PANTHER" id="PTHR43833">
    <property type="entry name" value="POTASSIUM CHANNEL PROTEIN 2-RELATED-RELATED"/>
    <property type="match status" value="1"/>
</dbReference>
<keyword evidence="6" id="KW-1185">Reference proteome</keyword>
<keyword evidence="2" id="KW-1133">Transmembrane helix</keyword>
<keyword evidence="2" id="KW-0472">Membrane</keyword>
<dbReference type="InterPro" id="IPR036721">
    <property type="entry name" value="RCK_C_sf"/>
</dbReference>
<dbReference type="PANTHER" id="PTHR43833:SF11">
    <property type="entry name" value="VOLTAGE-GATED POTASSIUM CHANNEL KCH"/>
    <property type="match status" value="1"/>
</dbReference>
<dbReference type="SUPFAM" id="SSF116726">
    <property type="entry name" value="TrkA C-terminal domain-like"/>
    <property type="match status" value="1"/>
</dbReference>
<feature type="transmembrane region" description="Helical" evidence="2">
    <location>
        <begin position="223"/>
        <end position="245"/>
    </location>
</feature>
<dbReference type="InterPro" id="IPR050721">
    <property type="entry name" value="Trk_Ktr_HKT_K-transport"/>
</dbReference>
<feature type="domain" description="RCK N-terminal" evidence="3">
    <location>
        <begin position="324"/>
        <end position="446"/>
    </location>
</feature>
<dbReference type="RefSeq" id="WP_046361364.1">
    <property type="nucleotide sequence ID" value="NZ_CALTXN010000019.1"/>
</dbReference>
<organism evidence="5 6">
    <name type="scientific">Mycolicibacterium obuense</name>
    <dbReference type="NCBI Taxonomy" id="1807"/>
    <lineage>
        <taxon>Bacteria</taxon>
        <taxon>Bacillati</taxon>
        <taxon>Actinomycetota</taxon>
        <taxon>Actinomycetes</taxon>
        <taxon>Mycobacteriales</taxon>
        <taxon>Mycobacteriaceae</taxon>
        <taxon>Mycolicibacterium</taxon>
    </lineage>
</organism>
<keyword evidence="2" id="KW-0812">Transmembrane</keyword>
<feature type="transmembrane region" description="Helical" evidence="2">
    <location>
        <begin position="282"/>
        <end position="307"/>
    </location>
</feature>
<dbReference type="STRING" id="1807.MOBUDSM44075_00548"/>
<dbReference type="InterPro" id="IPR013099">
    <property type="entry name" value="K_chnl_dom"/>
</dbReference>
<accession>A0A0M2K404</accession>
<evidence type="ECO:0000256" key="2">
    <source>
        <dbReference type="SAM" id="Phobius"/>
    </source>
</evidence>
<dbReference type="InterPro" id="IPR036291">
    <property type="entry name" value="NAD(P)-bd_dom_sf"/>
</dbReference>
<protein>
    <submittedName>
        <fullName evidence="5">Potassium transporter TrkA</fullName>
    </submittedName>
</protein>
<dbReference type="SUPFAM" id="SSF81324">
    <property type="entry name" value="Voltage-gated potassium channels"/>
    <property type="match status" value="1"/>
</dbReference>
<dbReference type="GO" id="GO:0008324">
    <property type="term" value="F:monoatomic cation transmembrane transporter activity"/>
    <property type="evidence" value="ECO:0007669"/>
    <property type="project" value="InterPro"/>
</dbReference>
<evidence type="ECO:0000259" key="4">
    <source>
        <dbReference type="PROSITE" id="PS51202"/>
    </source>
</evidence>
<dbReference type="GO" id="GO:0005886">
    <property type="term" value="C:plasma membrane"/>
    <property type="evidence" value="ECO:0007669"/>
    <property type="project" value="UniProtKB-SubCell"/>
</dbReference>
<evidence type="ECO:0000259" key="3">
    <source>
        <dbReference type="PROSITE" id="PS51201"/>
    </source>
</evidence>
<evidence type="ECO:0000256" key="1">
    <source>
        <dbReference type="ARBA" id="ARBA00004651"/>
    </source>
</evidence>
<dbReference type="PROSITE" id="PS51202">
    <property type="entry name" value="RCK_C"/>
    <property type="match status" value="1"/>
</dbReference>
<comment type="subcellular location">
    <subcellularLocation>
        <location evidence="1">Cell membrane</location>
        <topology evidence="1">Multi-pass membrane protein</topology>
    </subcellularLocation>
</comment>
<dbReference type="InterPro" id="IPR006037">
    <property type="entry name" value="RCK_C"/>
</dbReference>
<reference evidence="5 6" key="1">
    <citation type="journal article" date="2015" name="Genome Announc.">
        <title>Draft Genome Sequence of Mycobacterium obuense Strain UC1, Isolated from Patient Sputum.</title>
        <authorList>
            <person name="Greninger A.L."/>
            <person name="Cunningham G."/>
            <person name="Hsu E.D."/>
            <person name="Yu J.M."/>
            <person name="Chiu C.Y."/>
            <person name="Miller S."/>
        </authorList>
    </citation>
    <scope>NUCLEOTIDE SEQUENCE [LARGE SCALE GENOMIC DNA]</scope>
    <source>
        <strain evidence="5 6">UC1</strain>
    </source>
</reference>
<dbReference type="AlphaFoldDB" id="A0A0M2K404"/>
<proteinExistence type="predicted"/>
<dbReference type="EMBL" id="LAUZ02000011">
    <property type="protein sequence ID" value="KKF03650.1"/>
    <property type="molecule type" value="Genomic_DNA"/>
</dbReference>
<name>A0A0M2K404_9MYCO</name>
<dbReference type="Gene3D" id="1.10.287.70">
    <property type="match status" value="1"/>
</dbReference>
<dbReference type="PATRIC" id="fig|1807.13.peg.1428"/>
<dbReference type="GO" id="GO:0006813">
    <property type="term" value="P:potassium ion transport"/>
    <property type="evidence" value="ECO:0007669"/>
    <property type="project" value="InterPro"/>
</dbReference>
<sequence length="557" mass="58945">MVGSHTIVSGGDALAMRIAEELRGAGITVTVIDGPDQLTAAGVHTATAVVCAGPDDADNLEIALLARRFSPAVRVVARLANTVLREAMAVGNGPGAVLDVADLAAPSVVERCLARTTHTIAAGDLHFVVSGEAMPRAGTLREIYGDLAPVAVVLGDRGSTPGAVVACPGRDLHVDEGDWVAMIGTAGQLDEPDTTVAARPRRSPMTRVMNAARAFREDVNPNFYRALSVSMSLLAFSTILLWFSYDRPGMSFVDALYFSTETIATVGYGDFSFSDQPTWLRLFSIVLMFAGITTTAVLMAFVADLLLSRRLAYSAGRRKVRELQRHMIVVGLGSFGIRVASDLKAAGHDVAVIELNDENRYLSAAADRGIPVIFGDATLPSTLEAARIDDARAVAVLTDADVVNIETAIVSRERLKDRHGVPVVLRVFDRALGAAVAHRFGFDNVLSTVELAAPWFIGAALGLTVFGTFSVGQASFMVGGVRVDPGSELDGIRMAELSTQTRVIAIVGSDGTRVLHPRRDSQLRAGDTAYLVGPYRELLATLSKGRGRSPAGAPVPS</sequence>
<dbReference type="InterPro" id="IPR003148">
    <property type="entry name" value="RCK_N"/>
</dbReference>
<dbReference type="PROSITE" id="PS51201">
    <property type="entry name" value="RCK_N"/>
    <property type="match status" value="1"/>
</dbReference>
<gene>
    <name evidence="5" type="ORF">WN67_01830</name>
</gene>
<comment type="caution">
    <text evidence="5">The sequence shown here is derived from an EMBL/GenBank/DDBJ whole genome shotgun (WGS) entry which is preliminary data.</text>
</comment>
<dbReference type="Gene3D" id="3.40.50.720">
    <property type="entry name" value="NAD(P)-binding Rossmann-like Domain"/>
    <property type="match status" value="2"/>
</dbReference>